<name>A0ACC2PBT3_9HYME</name>
<evidence type="ECO:0000313" key="2">
    <source>
        <dbReference type="Proteomes" id="UP001239111"/>
    </source>
</evidence>
<dbReference type="EMBL" id="CM056742">
    <property type="protein sequence ID" value="KAJ8681085.1"/>
    <property type="molecule type" value="Genomic_DNA"/>
</dbReference>
<organism evidence="1 2">
    <name type="scientific">Eretmocerus hayati</name>
    <dbReference type="NCBI Taxonomy" id="131215"/>
    <lineage>
        <taxon>Eukaryota</taxon>
        <taxon>Metazoa</taxon>
        <taxon>Ecdysozoa</taxon>
        <taxon>Arthropoda</taxon>
        <taxon>Hexapoda</taxon>
        <taxon>Insecta</taxon>
        <taxon>Pterygota</taxon>
        <taxon>Neoptera</taxon>
        <taxon>Endopterygota</taxon>
        <taxon>Hymenoptera</taxon>
        <taxon>Apocrita</taxon>
        <taxon>Proctotrupomorpha</taxon>
        <taxon>Chalcidoidea</taxon>
        <taxon>Aphelinidae</taxon>
        <taxon>Aphelininae</taxon>
        <taxon>Eretmocerus</taxon>
    </lineage>
</organism>
<reference evidence="1" key="1">
    <citation type="submission" date="2023-04" db="EMBL/GenBank/DDBJ databases">
        <title>A chromosome-level genome assembly of the parasitoid wasp Eretmocerus hayati.</title>
        <authorList>
            <person name="Zhong Y."/>
            <person name="Liu S."/>
            <person name="Liu Y."/>
        </authorList>
    </citation>
    <scope>NUCLEOTIDE SEQUENCE</scope>
    <source>
        <strain evidence="1">ZJU_SS_LIU_2023</strain>
    </source>
</reference>
<evidence type="ECO:0000313" key="1">
    <source>
        <dbReference type="EMBL" id="KAJ8681085.1"/>
    </source>
</evidence>
<dbReference type="Proteomes" id="UP001239111">
    <property type="component" value="Chromosome 2"/>
</dbReference>
<sequence>MKLLTASSTLLFLYYILPVLAYGEDSDVGFSKEITNRWDTMILTTDRFNIAVREDRGLMYATCKDKGIFNVTSMDCTLHLVTPSAQEKKCPVHFKASEIGGIHMISVDPLGQTTALIMTIEYDEVWDQRYHFRIVDMKNCTHKKLRYPSGFSSDRYIGMNSYSDQFYILVRGNAMCGDSNYCKITFDHNGKRVGVPMAIPENLSEIRVLQPLHLNSPNEGRFIYGNLKSNDQLWQSFYIGANGKQYSVANLTKPSMSSNTRNLYGLCRVSYIGGNVDQVTWCMQYDPETREKVNITFNEVPRKRRQNSYVSTTVSFANLARGKFLFATVECDVDLQCNTFHVSTIDSNGYEERSTSFPMKLKCFDDIKSGVVVESDISETDEEFCFSFRCLMYQIPGHNPRNVNYFGVDLDVTDDDDMDLVLSCAKPCHAEALSSLGRSEMLSCCLDTESD</sequence>
<keyword evidence="2" id="KW-1185">Reference proteome</keyword>
<proteinExistence type="predicted"/>
<comment type="caution">
    <text evidence="1">The sequence shown here is derived from an EMBL/GenBank/DDBJ whole genome shotgun (WGS) entry which is preliminary data.</text>
</comment>
<protein>
    <submittedName>
        <fullName evidence="1">Uncharacterized protein</fullName>
    </submittedName>
</protein>
<accession>A0ACC2PBT3</accession>
<gene>
    <name evidence="1" type="ORF">QAD02_016872</name>
</gene>